<dbReference type="GO" id="GO:0051537">
    <property type="term" value="F:2 iron, 2 sulfur cluster binding"/>
    <property type="evidence" value="ECO:0007669"/>
    <property type="project" value="TreeGrafter"/>
</dbReference>
<dbReference type="InterPro" id="IPR016092">
    <property type="entry name" value="ATAP"/>
</dbReference>
<sequence>MKASLSCLAEAVKEATRSPRVKKAAVELTDAAAGRVRELLSSRQKAYLKLGVKTRGCSGMSYTLNYADAKGKFDELVEDKGVRILIEPAAFMHVLGTKMDFVHDQLRQEFVFVNPNAKGTCGCGESFTTN</sequence>
<dbReference type="InterPro" id="IPR017870">
    <property type="entry name" value="FeS_cluster_insertion_CS"/>
</dbReference>
<comment type="function">
    <text evidence="2">Involved in the assembly of mitochondrial iron-sulfur proteins. Probably involved in the binding of an intermediate of Fe/S cluster assembly.</text>
</comment>
<dbReference type="GO" id="GO:0005739">
    <property type="term" value="C:mitochondrion"/>
    <property type="evidence" value="ECO:0007669"/>
    <property type="project" value="TreeGrafter"/>
</dbReference>
<reference evidence="4 5" key="1">
    <citation type="journal article" date="2017" name="Mol. Biol. Evol.">
        <title>The 4-celled Tetrabaena socialis nuclear genome reveals the essential components for genetic control of cell number at the origin of multicellularity in the volvocine lineage.</title>
        <authorList>
            <person name="Featherston J."/>
            <person name="Arakaki Y."/>
            <person name="Hanschen E.R."/>
            <person name="Ferris P.J."/>
            <person name="Michod R.E."/>
            <person name="Olson B.J.S.C."/>
            <person name="Nozaki H."/>
            <person name="Durand P.M."/>
        </authorList>
    </citation>
    <scope>NUCLEOTIDE SEQUENCE [LARGE SCALE GENOMIC DNA]</scope>
    <source>
        <strain evidence="4 5">NIES-571</strain>
    </source>
</reference>
<protein>
    <submittedName>
        <fullName evidence="4">Iron-sulfur assembly protein IscA-like 1, mitochondrial</fullName>
    </submittedName>
</protein>
<evidence type="ECO:0000313" key="5">
    <source>
        <dbReference type="Proteomes" id="UP000236333"/>
    </source>
</evidence>
<dbReference type="SUPFAM" id="SSF89360">
    <property type="entry name" value="HesB-like domain"/>
    <property type="match status" value="1"/>
</dbReference>
<name>A0A2J8AEB9_9CHLO</name>
<dbReference type="AlphaFoldDB" id="A0A2J8AEB9"/>
<dbReference type="PANTHER" id="PTHR10072">
    <property type="entry name" value="IRON-SULFUR CLUSTER ASSEMBLY PROTEIN"/>
    <property type="match status" value="1"/>
</dbReference>
<dbReference type="OrthoDB" id="333486at2759"/>
<dbReference type="Pfam" id="PF01521">
    <property type="entry name" value="Fe-S_biosyn"/>
    <property type="match status" value="1"/>
</dbReference>
<feature type="domain" description="Core" evidence="3">
    <location>
        <begin position="26"/>
        <end position="125"/>
    </location>
</feature>
<proteinExistence type="inferred from homology"/>
<dbReference type="FunFam" id="2.60.300.12:FF:000001">
    <property type="entry name" value="Iron-binding protein IscA"/>
    <property type="match status" value="1"/>
</dbReference>
<comment type="caution">
    <text evidence="4">The sequence shown here is derived from an EMBL/GenBank/DDBJ whole genome shotgun (WGS) entry which is preliminary data.</text>
</comment>
<accession>A0A2J8AEB9</accession>
<dbReference type="InterPro" id="IPR000361">
    <property type="entry name" value="ATAP_core_dom"/>
</dbReference>
<dbReference type="PANTHER" id="PTHR10072:SF41">
    <property type="entry name" value="IRON-SULFUR CLUSTER ASSEMBLY 1 HOMOLOG, MITOCHONDRIAL"/>
    <property type="match status" value="1"/>
</dbReference>
<evidence type="ECO:0000256" key="2">
    <source>
        <dbReference type="ARBA" id="ARBA00057984"/>
    </source>
</evidence>
<dbReference type="GO" id="GO:0016226">
    <property type="term" value="P:iron-sulfur cluster assembly"/>
    <property type="evidence" value="ECO:0007669"/>
    <property type="project" value="InterPro"/>
</dbReference>
<dbReference type="NCBIfam" id="TIGR00049">
    <property type="entry name" value="iron-sulfur cluster assembly accessory protein"/>
    <property type="match status" value="1"/>
</dbReference>
<gene>
    <name evidence="4" type="ORF">TSOC_002325</name>
</gene>
<dbReference type="Gene3D" id="2.60.300.12">
    <property type="entry name" value="HesB-like domain"/>
    <property type="match status" value="1"/>
</dbReference>
<organism evidence="4 5">
    <name type="scientific">Tetrabaena socialis</name>
    <dbReference type="NCBI Taxonomy" id="47790"/>
    <lineage>
        <taxon>Eukaryota</taxon>
        <taxon>Viridiplantae</taxon>
        <taxon>Chlorophyta</taxon>
        <taxon>core chlorophytes</taxon>
        <taxon>Chlorophyceae</taxon>
        <taxon>CS clade</taxon>
        <taxon>Chlamydomonadales</taxon>
        <taxon>Tetrabaenaceae</taxon>
        <taxon>Tetrabaena</taxon>
    </lineage>
</organism>
<dbReference type="Proteomes" id="UP000236333">
    <property type="component" value="Unassembled WGS sequence"/>
</dbReference>
<dbReference type="InterPro" id="IPR035903">
    <property type="entry name" value="HesB-like_dom_sf"/>
</dbReference>
<keyword evidence="5" id="KW-1185">Reference proteome</keyword>
<dbReference type="EMBL" id="PGGS01000045">
    <property type="protein sequence ID" value="PNH10852.1"/>
    <property type="molecule type" value="Genomic_DNA"/>
</dbReference>
<comment type="similarity">
    <text evidence="1">Belongs to the HesB/IscA family.</text>
</comment>
<evidence type="ECO:0000313" key="4">
    <source>
        <dbReference type="EMBL" id="PNH10852.1"/>
    </source>
</evidence>
<evidence type="ECO:0000259" key="3">
    <source>
        <dbReference type="Pfam" id="PF01521"/>
    </source>
</evidence>
<evidence type="ECO:0000256" key="1">
    <source>
        <dbReference type="ARBA" id="ARBA00006718"/>
    </source>
</evidence>
<dbReference type="PROSITE" id="PS01152">
    <property type="entry name" value="HESB"/>
    <property type="match status" value="1"/>
</dbReference>
<dbReference type="InterPro" id="IPR050322">
    <property type="entry name" value="Fe-S_cluster_asmbl/transfer"/>
</dbReference>